<keyword evidence="2" id="KW-1185">Reference proteome</keyword>
<dbReference type="AlphaFoldDB" id="A0A9N9BTZ7"/>
<dbReference type="EMBL" id="CAJVPQ010001969">
    <property type="protein sequence ID" value="CAG8577761.1"/>
    <property type="molecule type" value="Genomic_DNA"/>
</dbReference>
<gene>
    <name evidence="1" type="ORF">FCALED_LOCUS7432</name>
</gene>
<reference evidence="1" key="1">
    <citation type="submission" date="2021-06" db="EMBL/GenBank/DDBJ databases">
        <authorList>
            <person name="Kallberg Y."/>
            <person name="Tangrot J."/>
            <person name="Rosling A."/>
        </authorList>
    </citation>
    <scope>NUCLEOTIDE SEQUENCE</scope>
    <source>
        <strain evidence="1">UK204</strain>
    </source>
</reference>
<sequence length="116" mass="13733">MADIKEIIDLYAEIPTFHPDYKPIIDKMPPSLVKRAFDQLLKIKCNPVLPKDITEKSNQIEQYLRNKLIVYEQAKNQKAFVYSMDTEMQIEDVVFLIKQLKQILWIKQPKQKILIS</sequence>
<name>A0A9N9BTZ7_9GLOM</name>
<dbReference type="Proteomes" id="UP000789570">
    <property type="component" value="Unassembled WGS sequence"/>
</dbReference>
<accession>A0A9N9BTZ7</accession>
<proteinExistence type="predicted"/>
<organism evidence="1 2">
    <name type="scientific">Funneliformis caledonium</name>
    <dbReference type="NCBI Taxonomy" id="1117310"/>
    <lineage>
        <taxon>Eukaryota</taxon>
        <taxon>Fungi</taxon>
        <taxon>Fungi incertae sedis</taxon>
        <taxon>Mucoromycota</taxon>
        <taxon>Glomeromycotina</taxon>
        <taxon>Glomeromycetes</taxon>
        <taxon>Glomerales</taxon>
        <taxon>Glomeraceae</taxon>
        <taxon>Funneliformis</taxon>
    </lineage>
</organism>
<evidence type="ECO:0000313" key="2">
    <source>
        <dbReference type="Proteomes" id="UP000789570"/>
    </source>
</evidence>
<evidence type="ECO:0000313" key="1">
    <source>
        <dbReference type="EMBL" id="CAG8577761.1"/>
    </source>
</evidence>
<protein>
    <submittedName>
        <fullName evidence="1">11181_t:CDS:1</fullName>
    </submittedName>
</protein>
<comment type="caution">
    <text evidence="1">The sequence shown here is derived from an EMBL/GenBank/DDBJ whole genome shotgun (WGS) entry which is preliminary data.</text>
</comment>
<dbReference type="OrthoDB" id="2376953at2759"/>